<evidence type="ECO:0000259" key="7">
    <source>
        <dbReference type="PROSITE" id="PS50948"/>
    </source>
</evidence>
<evidence type="ECO:0000259" key="6">
    <source>
        <dbReference type="PROSITE" id="PS50927"/>
    </source>
</evidence>
<evidence type="ECO:0000256" key="4">
    <source>
        <dbReference type="SAM" id="MobiDB-lite"/>
    </source>
</evidence>
<dbReference type="SUPFAM" id="SSF51110">
    <property type="entry name" value="alpha-D-mannose-specific plant lectins"/>
    <property type="match status" value="2"/>
</dbReference>
<keyword evidence="2" id="KW-1015">Disulfide bond</keyword>
<dbReference type="EMBL" id="JAAIUW010000001">
    <property type="protein sequence ID" value="KAF7843336.1"/>
    <property type="molecule type" value="Genomic_DNA"/>
</dbReference>
<feature type="region of interest" description="Disordered" evidence="4">
    <location>
        <begin position="949"/>
        <end position="972"/>
    </location>
</feature>
<dbReference type="Gene3D" id="2.90.10.10">
    <property type="entry name" value="Bulb-type lectin domain"/>
    <property type="match status" value="2"/>
</dbReference>
<dbReference type="PROSITE" id="PS50948">
    <property type="entry name" value="PAN"/>
    <property type="match status" value="2"/>
</dbReference>
<keyword evidence="5" id="KW-0472">Membrane</keyword>
<feature type="domain" description="Apple" evidence="7">
    <location>
        <begin position="816"/>
        <end position="897"/>
    </location>
</feature>
<evidence type="ECO:0000256" key="5">
    <source>
        <dbReference type="SAM" id="Phobius"/>
    </source>
</evidence>
<reference evidence="8" key="1">
    <citation type="submission" date="2020-09" db="EMBL/GenBank/DDBJ databases">
        <title>Genome-Enabled Discovery of Anthraquinone Biosynthesis in Senna tora.</title>
        <authorList>
            <person name="Kang S.-H."/>
            <person name="Pandey R.P."/>
            <person name="Lee C.-M."/>
            <person name="Sim J.-S."/>
            <person name="Jeong J.-T."/>
            <person name="Choi B.-S."/>
            <person name="Jung M."/>
            <person name="Ginzburg D."/>
            <person name="Zhao K."/>
            <person name="Won S.Y."/>
            <person name="Oh T.-J."/>
            <person name="Yu Y."/>
            <person name="Kim N.-H."/>
            <person name="Lee O.R."/>
            <person name="Lee T.-H."/>
            <person name="Bashyal P."/>
            <person name="Kim T.-S."/>
            <person name="Lee W.-H."/>
            <person name="Kawkins C."/>
            <person name="Kim C.-K."/>
            <person name="Kim J.S."/>
            <person name="Ahn B.O."/>
            <person name="Rhee S.Y."/>
            <person name="Sohng J.K."/>
        </authorList>
    </citation>
    <scope>NUCLEOTIDE SEQUENCE</scope>
    <source>
        <tissue evidence="8">Leaf</tissue>
    </source>
</reference>
<dbReference type="Proteomes" id="UP000634136">
    <property type="component" value="Unassembled WGS sequence"/>
</dbReference>
<dbReference type="InterPro" id="IPR001480">
    <property type="entry name" value="Bulb-type_lectin_dom"/>
</dbReference>
<keyword evidence="5" id="KW-1133">Transmembrane helix</keyword>
<feature type="domain" description="Bulb-type lectin" evidence="6">
    <location>
        <begin position="31"/>
        <end position="163"/>
    </location>
</feature>
<keyword evidence="8" id="KW-0430">Lectin</keyword>
<dbReference type="Pfam" id="PF09072">
    <property type="entry name" value="TMA7"/>
    <property type="match status" value="1"/>
</dbReference>
<feature type="domain" description="Bulb-type lectin" evidence="6">
    <location>
        <begin position="523"/>
        <end position="657"/>
    </location>
</feature>
<dbReference type="SMART" id="SM00108">
    <property type="entry name" value="B_lectin"/>
    <property type="match status" value="2"/>
</dbReference>
<dbReference type="Pfam" id="PF08276">
    <property type="entry name" value="PAN_2"/>
    <property type="match status" value="1"/>
</dbReference>
<feature type="transmembrane region" description="Helical" evidence="5">
    <location>
        <begin position="12"/>
        <end position="32"/>
    </location>
</feature>
<feature type="compositionally biased region" description="Basic residues" evidence="4">
    <location>
        <begin position="910"/>
        <end position="922"/>
    </location>
</feature>
<keyword evidence="3" id="KW-0325">Glycoprotein</keyword>
<comment type="caution">
    <text evidence="8">The sequence shown here is derived from an EMBL/GenBank/DDBJ whole genome shotgun (WGS) entry which is preliminary data.</text>
</comment>
<evidence type="ECO:0000313" key="8">
    <source>
        <dbReference type="EMBL" id="KAF7843336.1"/>
    </source>
</evidence>
<keyword evidence="9" id="KW-1185">Reference proteome</keyword>
<keyword evidence="5" id="KW-0812">Transmembrane</keyword>
<organism evidence="8 9">
    <name type="scientific">Senna tora</name>
    <dbReference type="NCBI Taxonomy" id="362788"/>
    <lineage>
        <taxon>Eukaryota</taxon>
        <taxon>Viridiplantae</taxon>
        <taxon>Streptophyta</taxon>
        <taxon>Embryophyta</taxon>
        <taxon>Tracheophyta</taxon>
        <taxon>Spermatophyta</taxon>
        <taxon>Magnoliopsida</taxon>
        <taxon>eudicotyledons</taxon>
        <taxon>Gunneridae</taxon>
        <taxon>Pentapetalae</taxon>
        <taxon>rosids</taxon>
        <taxon>fabids</taxon>
        <taxon>Fabales</taxon>
        <taxon>Fabaceae</taxon>
        <taxon>Caesalpinioideae</taxon>
        <taxon>Cassia clade</taxon>
        <taxon>Senna</taxon>
    </lineage>
</organism>
<evidence type="ECO:0000256" key="2">
    <source>
        <dbReference type="ARBA" id="ARBA00023157"/>
    </source>
</evidence>
<keyword evidence="1" id="KW-0732">Signal</keyword>
<proteinExistence type="predicted"/>
<name>A0A834XG52_9FABA</name>
<feature type="region of interest" description="Disordered" evidence="4">
    <location>
        <begin position="905"/>
        <end position="932"/>
    </location>
</feature>
<dbReference type="PANTHER" id="PTHR32444">
    <property type="entry name" value="BULB-TYPE LECTIN DOMAIN-CONTAINING PROTEIN"/>
    <property type="match status" value="1"/>
</dbReference>
<feature type="domain" description="Apple" evidence="7">
    <location>
        <begin position="310"/>
        <end position="390"/>
    </location>
</feature>
<protein>
    <submittedName>
        <fullName evidence="8">G-type lectin S-receptor-like serine/threonine-protein kinase CES101</fullName>
    </submittedName>
</protein>
<keyword evidence="8" id="KW-0675">Receptor</keyword>
<accession>A0A834XG52</accession>
<keyword evidence="8" id="KW-0418">Kinase</keyword>
<dbReference type="Pfam" id="PF01453">
    <property type="entry name" value="B_lectin"/>
    <property type="match status" value="2"/>
</dbReference>
<keyword evidence="8" id="KW-0808">Transferase</keyword>
<evidence type="ECO:0000313" key="9">
    <source>
        <dbReference type="Proteomes" id="UP000634136"/>
    </source>
</evidence>
<dbReference type="InterPro" id="IPR036426">
    <property type="entry name" value="Bulb-type_lectin_dom_sf"/>
</dbReference>
<dbReference type="InterPro" id="IPR003609">
    <property type="entry name" value="Pan_app"/>
</dbReference>
<evidence type="ECO:0000256" key="1">
    <source>
        <dbReference type="ARBA" id="ARBA00022729"/>
    </source>
</evidence>
<dbReference type="AlphaFoldDB" id="A0A834XG52"/>
<dbReference type="PANTHER" id="PTHR32444:SF226">
    <property type="entry name" value="BULB-TYPE LECTIN DOMAIN-CONTAINING PROTEIN"/>
    <property type="match status" value="1"/>
</dbReference>
<feature type="transmembrane region" description="Helical" evidence="5">
    <location>
        <begin position="503"/>
        <end position="521"/>
    </location>
</feature>
<dbReference type="GO" id="GO:0016301">
    <property type="term" value="F:kinase activity"/>
    <property type="evidence" value="ECO:0007669"/>
    <property type="project" value="UniProtKB-KW"/>
</dbReference>
<evidence type="ECO:0000256" key="3">
    <source>
        <dbReference type="ARBA" id="ARBA00023180"/>
    </source>
</evidence>
<dbReference type="PROSITE" id="PS50927">
    <property type="entry name" value="BULB_LECTIN"/>
    <property type="match status" value="2"/>
</dbReference>
<gene>
    <name evidence="8" type="ORF">G2W53_000241</name>
</gene>
<dbReference type="OrthoDB" id="1436037at2759"/>
<feature type="transmembrane region" description="Helical" evidence="5">
    <location>
        <begin position="405"/>
        <end position="428"/>
    </location>
</feature>
<sequence length="972" mass="109766">MAMAMANRDRNRVLFFFFLNFGLNFKIIFSNFTLHPGETLRRYGSLISNSNQFKLHFFPLPHSSWPDETQKIYLGITMNDQDPVWLANYTTPFDGDGDESRDPMLLLDDYGNLKILQNDTYDPFFIFFSGETRKINNTIARLQDNGNFELVEVNESGDERLLWQSFDYPTNILLMGMKLRINKKTGQKHSLTSWVAPNSPVLGSFTLGMDPNNKKQLVMWWKDNVFWKSGELGFDLSFPNLKPKSANQNYSFLYHESEDEASLLYFANMGEPLGIVLNAEGDLDGGAFVMCNGDNPVFASGCVAMELPTCRKTDKGVKIKKGYMEGDGYKFEENNEVSVFDCRMMCLNTCSCYAYASISEENSRGCHLWDKGTPFKEHSLGKTTYFLPGDEDIHNGSTGINHRKIMNVCIASVIAGALMILMLSYLYILSRTKWRPQANERLKQKMILSEIRAKGQKACQMHVYSFESMVMATDNFAPENELAHGGFGVVYKLHYLMAMAGRYSLFFFFFLTFQLHLKVLFSKDTLLQGQPLTLDDSLISSSQMYKLHFFSIPSSSSLSSNQTHKIYLGIKYNNLDRIWLANHNHPLDPNSNPTLIIDDFGNIKIHCNNHNNSDSTFIIFSSPEKTRNKINASAVLTDEGNLELHEWNADNSTKRILWQSFDDPNNILLVGMNLRINKKTGQKQSLTSWVSPNSPVLGSFTLGIDPNDTSQLKMWSNHDVFWTSGPIQDDGTFPNLTSKVPRDSYYFFRYEDENEVLFAYLDSPSSSPPAPVKPGAIVLNSDGELGGAVGVKCNKGDMENHEFSNGCVSPAAAPSCRNPEARVWLSEFKRGIMDGWAYVRKKGDDVSVYDCGVMCLKSCPCYAYSLVTEEKTECRLWSKETPFLEEDDGGDIVYFIANDVRDDGTSMGTHHTHSGKAKPLKKPKSDQKDYDEVDLANIQKKKEEEKALKELKAKAQQKGSFGGAGLKKSGKK</sequence>
<dbReference type="GO" id="GO:0030246">
    <property type="term" value="F:carbohydrate binding"/>
    <property type="evidence" value="ECO:0007669"/>
    <property type="project" value="UniProtKB-KW"/>
</dbReference>
<dbReference type="InterPro" id="IPR015157">
    <property type="entry name" value="TMA7"/>
</dbReference>